<name>A0A7K4SP58_9CHAR</name>
<accession>A0A7K4SP58</accession>
<keyword evidence="3" id="KW-1185">Reference proteome</keyword>
<keyword evidence="1" id="KW-1133">Transmembrane helix</keyword>
<gene>
    <name evidence="2" type="primary">Env1_2</name>
    <name evidence="2" type="ORF">BURBIS_R16062</name>
</gene>
<evidence type="ECO:0000313" key="3">
    <source>
        <dbReference type="Proteomes" id="UP000574691"/>
    </source>
</evidence>
<dbReference type="PANTHER" id="PTHR10424:SF82">
    <property type="entry name" value="ENVELOPE GLYCOPROTEIN-RELATED"/>
    <property type="match status" value="1"/>
</dbReference>
<evidence type="ECO:0000256" key="1">
    <source>
        <dbReference type="SAM" id="Phobius"/>
    </source>
</evidence>
<feature type="non-terminal residue" evidence="2">
    <location>
        <position position="78"/>
    </location>
</feature>
<proteinExistence type="predicted"/>
<keyword evidence="1" id="KW-0812">Transmembrane</keyword>
<dbReference type="PANTHER" id="PTHR10424">
    <property type="entry name" value="VIRAL ENVELOPE PROTEIN"/>
    <property type="match status" value="1"/>
</dbReference>
<comment type="caution">
    <text evidence="2">The sequence shown here is derived from an EMBL/GenBank/DDBJ whole genome shotgun (WGS) entry which is preliminary data.</text>
</comment>
<dbReference type="Proteomes" id="UP000574691">
    <property type="component" value="Unassembled WGS sequence"/>
</dbReference>
<dbReference type="InterPro" id="IPR018154">
    <property type="entry name" value="TLV/ENV_coat_polyprotein"/>
</dbReference>
<feature type="transmembrane region" description="Helical" evidence="1">
    <location>
        <begin position="31"/>
        <end position="57"/>
    </location>
</feature>
<organism evidence="2 3">
    <name type="scientific">Burhinus bistriatus</name>
    <dbReference type="NCBI Taxonomy" id="240201"/>
    <lineage>
        <taxon>Eukaryota</taxon>
        <taxon>Metazoa</taxon>
        <taxon>Chordata</taxon>
        <taxon>Craniata</taxon>
        <taxon>Vertebrata</taxon>
        <taxon>Euteleostomi</taxon>
        <taxon>Archelosauria</taxon>
        <taxon>Archosauria</taxon>
        <taxon>Dinosauria</taxon>
        <taxon>Saurischia</taxon>
        <taxon>Theropoda</taxon>
        <taxon>Coelurosauria</taxon>
        <taxon>Aves</taxon>
        <taxon>Neognathae</taxon>
        <taxon>Neoaves</taxon>
        <taxon>Charadriiformes</taxon>
        <taxon>Burhinidae</taxon>
        <taxon>Burhinus</taxon>
    </lineage>
</organism>
<dbReference type="AlphaFoldDB" id="A0A7K4SP58"/>
<dbReference type="EMBL" id="VYXH01002516">
    <property type="protein sequence ID" value="NWQ87551.1"/>
    <property type="molecule type" value="Genomic_DNA"/>
</dbReference>
<keyword evidence="1" id="KW-0472">Membrane</keyword>
<evidence type="ECO:0000313" key="2">
    <source>
        <dbReference type="EMBL" id="NWQ87551.1"/>
    </source>
</evidence>
<reference evidence="2 3" key="1">
    <citation type="submission" date="2019-09" db="EMBL/GenBank/DDBJ databases">
        <title>Bird 10,000 Genomes (B10K) Project - Family phase.</title>
        <authorList>
            <person name="Zhang G."/>
        </authorList>
    </citation>
    <scope>NUCLEOTIDE SEQUENCE [LARGE SCALE GENOMIC DNA]</scope>
    <source>
        <strain evidence="2">B10K-DU-001-64</strain>
        <tissue evidence="2">Muscle</tissue>
    </source>
</reference>
<dbReference type="Pfam" id="PF00429">
    <property type="entry name" value="TLV_coat"/>
    <property type="match status" value="1"/>
</dbReference>
<feature type="non-terminal residue" evidence="2">
    <location>
        <position position="1"/>
    </location>
</feature>
<protein>
    <submittedName>
        <fullName evidence="2">ENV1 protein</fullName>
    </submittedName>
</protein>
<sequence>MAKLREGLEKRKREREAQQSWFASWFNHSPWLTTLISTLMGPVVMVLIALIFGPCILNRLVSFVRSRLEKVNIMMIER</sequence>